<dbReference type="EMBL" id="AYSH01000020">
    <property type="protein sequence ID" value="EST89160.1"/>
    <property type="molecule type" value="Genomic_DNA"/>
</dbReference>
<evidence type="ECO:0000256" key="3">
    <source>
        <dbReference type="ARBA" id="ARBA00022764"/>
    </source>
</evidence>
<dbReference type="PANTHER" id="PTHR39210:SF1">
    <property type="entry name" value="HEPARIN-SULFATE LYASE"/>
    <property type="match status" value="1"/>
</dbReference>
<comment type="subcellular location">
    <subcellularLocation>
        <location evidence="1">Periplasm</location>
    </subcellularLocation>
</comment>
<sequence>MQFNRIETYHHEFFLNHSIEDEKVKNNNFFKTIVNRGEYLKKNQIIFNDPLDMEAVSTPYQLELNNLMVSPNNDLEWCYMVSRNGYLLDLGILYAYTKDDIYLKLWKKYLFDFIKWQDASPHVWRILDVGLRLNNWMKSFIYIPDLQDKLNNYEQMILQEAIKKQILHIKNNFSEKNYLSNWGILALTGVIATEQFLPNIVDKQTADWAWDALNESVMLQFYNDGIHWEQSPMYHHEVTMCLLQLWLNSCYLNQVFPKKLYVELKKMITTSYYYCDQNFKLLSLHDSDAVDFTYVYSIYQLSGFLDINIENTPGIFYVGKQFKYDKKTLEPLFYTGESGFLAYKNEDIYLTLFNGRHGSGHGHSSLGSLTLTYQGKEIIKDPGRYTYLEDSLRIILKEESSHSSLMIDNTPLTQIASSWQYKKIGEPIFHQSKEDKEHVIFEISWHGKIGSRLVVFKRTIIYFKKVMVILVINTTDCPGLHVLSTRYQMNENLKLIEKDNCLELKGSPFTLYTGNQMDILINDKVWSPKYNELDNHQELLLEQSFEDCLVSYECFYPHESVTIEPISCYQNKSSAPCPSQFYFGIKLTSKKGESQYEYYHSAYDTFIGDKLYSGEHKRLLYGKNKIFKIKLGEK</sequence>
<dbReference type="Pfam" id="PF16889">
    <property type="entry name" value="Hepar_II_III_N"/>
    <property type="match status" value="1"/>
</dbReference>
<evidence type="ECO:0000313" key="8">
    <source>
        <dbReference type="Proteomes" id="UP000018126"/>
    </source>
</evidence>
<dbReference type="Gene3D" id="2.70.98.70">
    <property type="match status" value="1"/>
</dbReference>
<feature type="domain" description="Heparinase II/III-like C-terminal" evidence="5">
    <location>
        <begin position="330"/>
        <end position="538"/>
    </location>
</feature>
<dbReference type="SUPFAM" id="SSF48230">
    <property type="entry name" value="Chondroitin AC/alginate lyase"/>
    <property type="match status" value="1"/>
</dbReference>
<dbReference type="Proteomes" id="UP000018126">
    <property type="component" value="Unassembled WGS sequence"/>
</dbReference>
<keyword evidence="8" id="KW-1185">Reference proteome</keyword>
<dbReference type="Pfam" id="PF07940">
    <property type="entry name" value="Hepar_II_III_C"/>
    <property type="match status" value="1"/>
</dbReference>
<dbReference type="InterPro" id="IPR012480">
    <property type="entry name" value="Hepar_II_III_C"/>
</dbReference>
<proteinExistence type="predicted"/>
<dbReference type="AlphaFoldDB" id="V6Q3D0"/>
<keyword evidence="2" id="KW-0732">Signal</keyword>
<feature type="domain" description="Heparin-sulfate lyase N-terminal" evidence="6">
    <location>
        <begin position="69"/>
        <end position="296"/>
    </location>
</feature>
<evidence type="ECO:0000256" key="4">
    <source>
        <dbReference type="ARBA" id="ARBA00023239"/>
    </source>
</evidence>
<name>V6Q3D0_9ENTE</name>
<dbReference type="PANTHER" id="PTHR39210">
    <property type="entry name" value="HEPARIN-SULFATE LYASE"/>
    <property type="match status" value="1"/>
</dbReference>
<dbReference type="InterPro" id="IPR031680">
    <property type="entry name" value="Hepar_II_III_N"/>
</dbReference>
<dbReference type="InterPro" id="IPR008929">
    <property type="entry name" value="Chondroitin_lyas"/>
</dbReference>
<gene>
    <name evidence="7" type="ORF">T233_01608</name>
</gene>
<evidence type="ECO:0000256" key="1">
    <source>
        <dbReference type="ARBA" id="ARBA00004418"/>
    </source>
</evidence>
<dbReference type="RefSeq" id="WP_023606913.1">
    <property type="nucleotide sequence ID" value="NZ_AYSH01000020.1"/>
</dbReference>
<evidence type="ECO:0000259" key="6">
    <source>
        <dbReference type="Pfam" id="PF16889"/>
    </source>
</evidence>
<reference evidence="7 8" key="1">
    <citation type="journal article" date="2013" name="Genome Announc.">
        <title>High-Quality Draft Genome Sequence of Vagococcus lutrae Strain LBD1, Isolated from the Largemouth Bass Micropterus salmoides.</title>
        <authorList>
            <person name="Lebreton F."/>
            <person name="Valentino M.D."/>
            <person name="Duncan L.B."/>
            <person name="Zeng Q."/>
            <person name="Manson McGuire A."/>
            <person name="Earl A.M."/>
            <person name="Gilmore M.S."/>
        </authorList>
    </citation>
    <scope>NUCLEOTIDE SEQUENCE [LARGE SCALE GENOMIC DNA]</scope>
    <source>
        <strain evidence="7 8">LBD1</strain>
    </source>
</reference>
<dbReference type="PATRIC" id="fig|1408226.3.peg.1565"/>
<evidence type="ECO:0000256" key="2">
    <source>
        <dbReference type="ARBA" id="ARBA00022729"/>
    </source>
</evidence>
<keyword evidence="4" id="KW-0456">Lyase</keyword>
<organism evidence="7 8">
    <name type="scientific">Vagococcus lutrae LBD1</name>
    <dbReference type="NCBI Taxonomy" id="1408226"/>
    <lineage>
        <taxon>Bacteria</taxon>
        <taxon>Bacillati</taxon>
        <taxon>Bacillota</taxon>
        <taxon>Bacilli</taxon>
        <taxon>Lactobacillales</taxon>
        <taxon>Enterococcaceae</taxon>
        <taxon>Vagococcus</taxon>
    </lineage>
</organism>
<dbReference type="GO" id="GO:0042597">
    <property type="term" value="C:periplasmic space"/>
    <property type="evidence" value="ECO:0007669"/>
    <property type="project" value="UniProtKB-SubCell"/>
</dbReference>
<evidence type="ECO:0000259" key="5">
    <source>
        <dbReference type="Pfam" id="PF07940"/>
    </source>
</evidence>
<dbReference type="GO" id="GO:0016829">
    <property type="term" value="F:lyase activity"/>
    <property type="evidence" value="ECO:0007669"/>
    <property type="project" value="UniProtKB-KW"/>
</dbReference>
<dbReference type="eggNOG" id="COG5360">
    <property type="taxonomic scope" value="Bacteria"/>
</dbReference>
<evidence type="ECO:0000313" key="7">
    <source>
        <dbReference type="EMBL" id="EST89160.1"/>
    </source>
</evidence>
<accession>V6Q3D0</accession>
<protein>
    <submittedName>
        <fullName evidence="7">Uncharacterized protein</fullName>
    </submittedName>
</protein>
<keyword evidence="3" id="KW-0574">Periplasm</keyword>
<dbReference type="STRING" id="1408226.T233_01608"/>
<comment type="caution">
    <text evidence="7">The sequence shown here is derived from an EMBL/GenBank/DDBJ whole genome shotgun (WGS) entry which is preliminary data.</text>
</comment>
<dbReference type="Gene3D" id="1.50.10.100">
    <property type="entry name" value="Chondroitin AC/alginate lyase"/>
    <property type="match status" value="1"/>
</dbReference>